<dbReference type="Pfam" id="PF04794">
    <property type="entry name" value="YdjC"/>
    <property type="match status" value="1"/>
</dbReference>
<dbReference type="PANTHER" id="PTHR31609:SF1">
    <property type="entry name" value="CARBOHYDRATE DEACETYLASE"/>
    <property type="match status" value="1"/>
</dbReference>
<dbReference type="GO" id="GO:0019213">
    <property type="term" value="F:deacetylase activity"/>
    <property type="evidence" value="ECO:0007669"/>
    <property type="project" value="TreeGrafter"/>
</dbReference>
<evidence type="ECO:0000256" key="3">
    <source>
        <dbReference type="ARBA" id="ARBA00022801"/>
    </source>
</evidence>
<protein>
    <submittedName>
        <fullName evidence="6">Carbohydrate deacetylase</fullName>
    </submittedName>
</protein>
<name>A0A5M9NHE4_9VIBR</name>
<dbReference type="PANTHER" id="PTHR31609">
    <property type="entry name" value="YDJC DEACETYLASE FAMILY MEMBER"/>
    <property type="match status" value="1"/>
</dbReference>
<evidence type="ECO:0000313" key="7">
    <source>
        <dbReference type="Proteomes" id="UP000322521"/>
    </source>
</evidence>
<dbReference type="InterPro" id="IPR006879">
    <property type="entry name" value="YdjC-like"/>
</dbReference>
<dbReference type="Gene3D" id="3.20.20.370">
    <property type="entry name" value="Glycoside hydrolase/deacetylase"/>
    <property type="match status" value="1"/>
</dbReference>
<gene>
    <name evidence="6" type="ORF">F4W18_16940</name>
</gene>
<evidence type="ECO:0000256" key="1">
    <source>
        <dbReference type="ARBA" id="ARBA00001946"/>
    </source>
</evidence>
<dbReference type="InterPro" id="IPR022948">
    <property type="entry name" value="COD_ChbG_bac"/>
</dbReference>
<comment type="caution">
    <text evidence="6">The sequence shown here is derived from an EMBL/GenBank/DDBJ whole genome shotgun (WGS) entry which is preliminary data.</text>
</comment>
<evidence type="ECO:0000256" key="5">
    <source>
        <dbReference type="ARBA" id="ARBA00023277"/>
    </source>
</evidence>
<evidence type="ECO:0000256" key="4">
    <source>
        <dbReference type="ARBA" id="ARBA00022842"/>
    </source>
</evidence>
<comment type="cofactor">
    <cofactor evidence="1">
        <name>Mg(2+)</name>
        <dbReference type="ChEBI" id="CHEBI:18420"/>
    </cofactor>
</comment>
<dbReference type="SUPFAM" id="SSF88713">
    <property type="entry name" value="Glycoside hydrolase/deacetylase"/>
    <property type="match status" value="1"/>
</dbReference>
<dbReference type="CDD" id="cd10803">
    <property type="entry name" value="YdjC_EF3048_like"/>
    <property type="match status" value="1"/>
</dbReference>
<keyword evidence="3" id="KW-0378">Hydrolase</keyword>
<accession>A0A5M9NHE4</accession>
<organism evidence="6 7">
    <name type="scientific">Vibrio gigantis</name>
    <dbReference type="NCBI Taxonomy" id="296199"/>
    <lineage>
        <taxon>Bacteria</taxon>
        <taxon>Pseudomonadati</taxon>
        <taxon>Pseudomonadota</taxon>
        <taxon>Gammaproteobacteria</taxon>
        <taxon>Vibrionales</taxon>
        <taxon>Vibrionaceae</taxon>
        <taxon>Vibrio</taxon>
    </lineage>
</organism>
<evidence type="ECO:0000313" key="6">
    <source>
        <dbReference type="EMBL" id="KAA8670054.1"/>
    </source>
</evidence>
<dbReference type="GO" id="GO:0016811">
    <property type="term" value="F:hydrolase activity, acting on carbon-nitrogen (but not peptide) bonds, in linear amides"/>
    <property type="evidence" value="ECO:0007669"/>
    <property type="project" value="InterPro"/>
</dbReference>
<reference evidence="6 7" key="1">
    <citation type="submission" date="2019-09" db="EMBL/GenBank/DDBJ databases">
        <title>Draft genome sequence of various Type strains from the CCUG.</title>
        <authorList>
            <person name="Pineiro-Iglesias B."/>
            <person name="Tunovic T."/>
            <person name="Unosson C."/>
            <person name="Inganas E."/>
            <person name="Ohlen M."/>
            <person name="Cardew S."/>
            <person name="Jensie-Markopoulos S."/>
            <person name="Salva-Serra F."/>
            <person name="Jaen-Luchoro D."/>
            <person name="Karlsson R."/>
            <person name="Svensson-Stadler L."/>
            <person name="Chun J."/>
            <person name="Moore E."/>
        </authorList>
    </citation>
    <scope>NUCLEOTIDE SEQUENCE [LARGE SCALE GENOMIC DNA]</scope>
    <source>
        <strain evidence="6 7">CCUG 56969T</strain>
    </source>
</reference>
<keyword evidence="2" id="KW-0479">Metal-binding</keyword>
<sequence>MKLILNADDFGLTESVNHGIVDCFKAGIVKSTTIMMNQPGTQHAIELYHQDLVPEVGLHFTVTSGKPLSDPELVPSLVDDNGLFWDKTTLMNKSDVCPNEVTLELKAQYQATLDAGLTINHIDSHHFGGVFKPLKEAFTHFANQLGLPVRRIDNIIEGQQHLQVPTPDAFDMRFFDDGVSLEKLQDLLLSYQAIMPKGVVELMCHPSITASEQLTSLSSYSHKRAEEYQLLTDPKLKVWLDDNQIECIGFDDLLTSQNR</sequence>
<dbReference type="AlphaFoldDB" id="A0A5M9NHE4"/>
<dbReference type="Proteomes" id="UP000322521">
    <property type="component" value="Unassembled WGS sequence"/>
</dbReference>
<proteinExistence type="predicted"/>
<keyword evidence="7" id="KW-1185">Reference proteome</keyword>
<dbReference type="InterPro" id="IPR011330">
    <property type="entry name" value="Glyco_hydro/deAcase_b/a-brl"/>
</dbReference>
<keyword evidence="4" id="KW-0460">Magnesium</keyword>
<keyword evidence="5" id="KW-0119">Carbohydrate metabolism</keyword>
<dbReference type="RefSeq" id="WP_086712290.1">
    <property type="nucleotide sequence ID" value="NZ_AP025492.1"/>
</dbReference>
<dbReference type="OrthoDB" id="9774177at2"/>
<evidence type="ECO:0000256" key="2">
    <source>
        <dbReference type="ARBA" id="ARBA00022723"/>
    </source>
</evidence>
<dbReference type="EMBL" id="VXJS01000011">
    <property type="protein sequence ID" value="KAA8670054.1"/>
    <property type="molecule type" value="Genomic_DNA"/>
</dbReference>
<dbReference type="GO" id="GO:0046872">
    <property type="term" value="F:metal ion binding"/>
    <property type="evidence" value="ECO:0007669"/>
    <property type="project" value="UniProtKB-KW"/>
</dbReference>
<dbReference type="GO" id="GO:0000272">
    <property type="term" value="P:polysaccharide catabolic process"/>
    <property type="evidence" value="ECO:0007669"/>
    <property type="project" value="InterPro"/>
</dbReference>